<feature type="transmembrane region" description="Helical" evidence="10">
    <location>
        <begin position="71"/>
        <end position="91"/>
    </location>
</feature>
<reference evidence="11 12" key="1">
    <citation type="journal article" date="2017" name="Int. J. Parasitol.">
        <title>The genome of the protozoan parasite Cystoisospora suis and a reverse vaccinology approach to identify vaccine candidates.</title>
        <authorList>
            <person name="Palmieri N."/>
            <person name="Shrestha A."/>
            <person name="Ruttkowski B."/>
            <person name="Beck T."/>
            <person name="Vogl C."/>
            <person name="Tomley F."/>
            <person name="Blake D.P."/>
            <person name="Joachim A."/>
        </authorList>
    </citation>
    <scope>NUCLEOTIDE SEQUENCE [LARGE SCALE GENOMIC DNA]</scope>
    <source>
        <strain evidence="11 12">Wien I</strain>
    </source>
</reference>
<evidence type="ECO:0000256" key="2">
    <source>
        <dbReference type="ARBA" id="ARBA00022516"/>
    </source>
</evidence>
<keyword evidence="3 10" id="KW-0808">Transferase</keyword>
<comment type="subcellular location">
    <subcellularLocation>
        <location evidence="1">Membrane</location>
        <topology evidence="1">Multi-pass membrane protein</topology>
    </subcellularLocation>
</comment>
<dbReference type="EMBL" id="MIGC01002143">
    <property type="protein sequence ID" value="PHJ21603.1"/>
    <property type="molecule type" value="Genomic_DNA"/>
</dbReference>
<dbReference type="GO" id="GO:0005789">
    <property type="term" value="C:endoplasmic reticulum membrane"/>
    <property type="evidence" value="ECO:0007669"/>
    <property type="project" value="TreeGrafter"/>
</dbReference>
<keyword evidence="9 10" id="KW-0275">Fatty acid biosynthesis</keyword>
<evidence type="ECO:0000313" key="11">
    <source>
        <dbReference type="EMBL" id="PHJ21603.1"/>
    </source>
</evidence>
<keyword evidence="6 10" id="KW-1133">Transmembrane helix</keyword>
<accession>A0A2C6L141</accession>
<dbReference type="GO" id="GO:0042761">
    <property type="term" value="P:very long-chain fatty acid biosynthetic process"/>
    <property type="evidence" value="ECO:0007669"/>
    <property type="project" value="TreeGrafter"/>
</dbReference>
<organism evidence="11 12">
    <name type="scientific">Cystoisospora suis</name>
    <dbReference type="NCBI Taxonomy" id="483139"/>
    <lineage>
        <taxon>Eukaryota</taxon>
        <taxon>Sar</taxon>
        <taxon>Alveolata</taxon>
        <taxon>Apicomplexa</taxon>
        <taxon>Conoidasida</taxon>
        <taxon>Coccidia</taxon>
        <taxon>Eucoccidiorida</taxon>
        <taxon>Eimeriorina</taxon>
        <taxon>Sarcocystidae</taxon>
        <taxon>Cystoisospora</taxon>
    </lineage>
</organism>
<dbReference type="GeneID" id="94427951"/>
<evidence type="ECO:0000256" key="7">
    <source>
        <dbReference type="ARBA" id="ARBA00023098"/>
    </source>
</evidence>
<comment type="catalytic activity">
    <reaction evidence="10">
        <text>an acyl-CoA + malonyl-CoA + H(+) = a 3-oxoacyl-CoA + CO2 + CoA</text>
        <dbReference type="Rhea" id="RHEA:50252"/>
        <dbReference type="ChEBI" id="CHEBI:15378"/>
        <dbReference type="ChEBI" id="CHEBI:16526"/>
        <dbReference type="ChEBI" id="CHEBI:57287"/>
        <dbReference type="ChEBI" id="CHEBI:57384"/>
        <dbReference type="ChEBI" id="CHEBI:58342"/>
        <dbReference type="ChEBI" id="CHEBI:90726"/>
    </reaction>
    <physiologicalReaction direction="left-to-right" evidence="10">
        <dbReference type="Rhea" id="RHEA:50253"/>
    </physiologicalReaction>
</comment>
<keyword evidence="7 10" id="KW-0443">Lipid metabolism</keyword>
<dbReference type="EC" id="2.3.1.-" evidence="10"/>
<sequence>MAPPIVDAPLIQLLAGSFRLYRDFLLSFDRVANFLRAADGALMSLLDFYNPTLPAAKRIPARWPLMQPTDLVVIIFTYLGFVAAVAGARFLSAVRGKTQLNAHTKTLAAEPGRKDVAPKPTLAEKLSFMLFVQIVYNLFQVVTCSYVVYKAMAVCISEGYGLAFNKFDPTRENMAEVVWLFYLVWAPTDRRSGKEWLGSKKAGRVPYDFHRTKVIDLLDTVFIVCRRKWAQFSFLHIYHHASILYMMWINASVGYDGDIYFAVIANGTIHVMMYTYYLMASLNIEAAARIKQCITRMQMTQFLGMLAQGFYHVCFYAACEYPLRIAIGYMIYIVSMYILFDRFAKRTYGPHSTTKKCHGTTEANREKRALKMT</sequence>
<dbReference type="InterPro" id="IPR002076">
    <property type="entry name" value="ELO_fam"/>
</dbReference>
<proteinExistence type="inferred from homology"/>
<dbReference type="GO" id="GO:0034625">
    <property type="term" value="P:fatty acid elongation, monounsaturated fatty acid"/>
    <property type="evidence" value="ECO:0007669"/>
    <property type="project" value="TreeGrafter"/>
</dbReference>
<keyword evidence="2 10" id="KW-0444">Lipid biosynthesis</keyword>
<evidence type="ECO:0000256" key="4">
    <source>
        <dbReference type="ARBA" id="ARBA00022692"/>
    </source>
</evidence>
<comment type="similarity">
    <text evidence="10">Belongs to the ELO family.</text>
</comment>
<feature type="transmembrane region" description="Helical" evidence="10">
    <location>
        <begin position="259"/>
        <end position="279"/>
    </location>
</feature>
<dbReference type="GO" id="GO:0009922">
    <property type="term" value="F:fatty acid elongase activity"/>
    <property type="evidence" value="ECO:0007669"/>
    <property type="project" value="InterPro"/>
</dbReference>
<dbReference type="OrthoDB" id="434092at2759"/>
<keyword evidence="8 10" id="KW-0472">Membrane</keyword>
<evidence type="ECO:0000256" key="3">
    <source>
        <dbReference type="ARBA" id="ARBA00022679"/>
    </source>
</evidence>
<dbReference type="PANTHER" id="PTHR11157:SF140">
    <property type="entry name" value="ELONGATION OF FATTY ACIDS PROTEIN"/>
    <property type="match status" value="1"/>
</dbReference>
<dbReference type="GO" id="GO:0030148">
    <property type="term" value="P:sphingolipid biosynthetic process"/>
    <property type="evidence" value="ECO:0007669"/>
    <property type="project" value="TreeGrafter"/>
</dbReference>
<evidence type="ECO:0000256" key="6">
    <source>
        <dbReference type="ARBA" id="ARBA00022989"/>
    </source>
</evidence>
<dbReference type="Pfam" id="PF01151">
    <property type="entry name" value="ELO"/>
    <property type="match status" value="1"/>
</dbReference>
<evidence type="ECO:0000256" key="1">
    <source>
        <dbReference type="ARBA" id="ARBA00004141"/>
    </source>
</evidence>
<feature type="transmembrane region" description="Helical" evidence="10">
    <location>
        <begin position="235"/>
        <end position="253"/>
    </location>
</feature>
<evidence type="ECO:0000256" key="10">
    <source>
        <dbReference type="RuleBase" id="RU361115"/>
    </source>
</evidence>
<evidence type="ECO:0000256" key="5">
    <source>
        <dbReference type="ARBA" id="ARBA00022832"/>
    </source>
</evidence>
<dbReference type="VEuPathDB" id="ToxoDB:CSUI_004552"/>
<dbReference type="RefSeq" id="XP_067923285.1">
    <property type="nucleotide sequence ID" value="XM_068064740.1"/>
</dbReference>
<dbReference type="Proteomes" id="UP000221165">
    <property type="component" value="Unassembled WGS sequence"/>
</dbReference>
<evidence type="ECO:0000256" key="9">
    <source>
        <dbReference type="ARBA" id="ARBA00023160"/>
    </source>
</evidence>
<gene>
    <name evidence="11" type="ORF">CSUI_004552</name>
</gene>
<dbReference type="AlphaFoldDB" id="A0A2C6L141"/>
<dbReference type="GO" id="GO:0034626">
    <property type="term" value="P:fatty acid elongation, polyunsaturated fatty acid"/>
    <property type="evidence" value="ECO:0007669"/>
    <property type="project" value="TreeGrafter"/>
</dbReference>
<feature type="transmembrane region" description="Helical" evidence="10">
    <location>
        <begin position="300"/>
        <end position="318"/>
    </location>
</feature>
<evidence type="ECO:0000313" key="12">
    <source>
        <dbReference type="Proteomes" id="UP000221165"/>
    </source>
</evidence>
<keyword evidence="12" id="KW-1185">Reference proteome</keyword>
<keyword evidence="5 10" id="KW-0276">Fatty acid metabolism</keyword>
<keyword evidence="4 10" id="KW-0812">Transmembrane</keyword>
<evidence type="ECO:0000256" key="8">
    <source>
        <dbReference type="ARBA" id="ARBA00023136"/>
    </source>
</evidence>
<comment type="caution">
    <text evidence="11">The sequence shown here is derived from an EMBL/GenBank/DDBJ whole genome shotgun (WGS) entry which is preliminary data.</text>
</comment>
<dbReference type="PANTHER" id="PTHR11157">
    <property type="entry name" value="FATTY ACID ACYL TRANSFERASE-RELATED"/>
    <property type="match status" value="1"/>
</dbReference>
<dbReference type="GO" id="GO:0019367">
    <property type="term" value="P:fatty acid elongation, saturated fatty acid"/>
    <property type="evidence" value="ECO:0007669"/>
    <property type="project" value="TreeGrafter"/>
</dbReference>
<name>A0A2C6L141_9APIC</name>
<protein>
    <recommendedName>
        <fullName evidence="10">Elongation of fatty acids protein</fullName>
        <ecNumber evidence="10">2.3.1.-</ecNumber>
    </recommendedName>
</protein>
<feature type="transmembrane region" description="Helical" evidence="10">
    <location>
        <begin position="324"/>
        <end position="340"/>
    </location>
</feature>